<evidence type="ECO:0000313" key="1">
    <source>
        <dbReference type="EMBL" id="MBM5458844.1"/>
    </source>
</evidence>
<reference evidence="1 2" key="1">
    <citation type="submission" date="2020-08" db="EMBL/GenBank/DDBJ databases">
        <title>Description of novel Pseudomonas species.</title>
        <authorList>
            <person name="Duman M."/>
            <person name="Mulet M."/>
            <person name="Altun S."/>
            <person name="Saticioglu I.B."/>
            <person name="Lalucat J."/>
            <person name="Garcia-Valdes E."/>
        </authorList>
    </citation>
    <scope>NUCLEOTIDE SEQUENCE [LARGE SCALE GENOMIC DNA]</scope>
    <source>
        <strain evidence="1 2">P66</strain>
    </source>
</reference>
<sequence>MTHKYSIEVLKAALDQGVTDGLFHPPAGELEQSNTLSSLDNLLVAAMAVHRELEMHKEDRLKPIQVTDASDIPWPDDVLYIAMADQPTQEMVSRILLREFWGEEFCFIGAPPDECISELVATGHRVYELPVGTAINTGRRAITPRQSSMGVRWLEVKVGE</sequence>
<name>A0ABS2BZ20_9PSED</name>
<comment type="caution">
    <text evidence="1">The sequence shown here is derived from an EMBL/GenBank/DDBJ whole genome shotgun (WGS) entry which is preliminary data.</text>
</comment>
<dbReference type="RefSeq" id="WP_203584765.1">
    <property type="nucleotide sequence ID" value="NZ_JACOPV010000008.1"/>
</dbReference>
<accession>A0ABS2BZ20</accession>
<dbReference type="Proteomes" id="UP000745663">
    <property type="component" value="Unassembled WGS sequence"/>
</dbReference>
<evidence type="ECO:0000313" key="2">
    <source>
        <dbReference type="Proteomes" id="UP000745663"/>
    </source>
</evidence>
<gene>
    <name evidence="1" type="ORF">H8F21_14845</name>
</gene>
<dbReference type="EMBL" id="JACOPV010000008">
    <property type="protein sequence ID" value="MBM5458844.1"/>
    <property type="molecule type" value="Genomic_DNA"/>
</dbReference>
<keyword evidence="2" id="KW-1185">Reference proteome</keyword>
<protein>
    <submittedName>
        <fullName evidence="1">Uncharacterized protein</fullName>
    </submittedName>
</protein>
<organism evidence="1 2">
    <name type="scientific">Pseudomonas arcuscaelestis</name>
    <dbReference type="NCBI Taxonomy" id="2710591"/>
    <lineage>
        <taxon>Bacteria</taxon>
        <taxon>Pseudomonadati</taxon>
        <taxon>Pseudomonadota</taxon>
        <taxon>Gammaproteobacteria</taxon>
        <taxon>Pseudomonadales</taxon>
        <taxon>Pseudomonadaceae</taxon>
        <taxon>Pseudomonas</taxon>
    </lineage>
</organism>
<proteinExistence type="predicted"/>